<dbReference type="Pfam" id="PF11754">
    <property type="entry name" value="Velvet"/>
    <property type="match status" value="1"/>
</dbReference>
<dbReference type="GO" id="GO:0005634">
    <property type="term" value="C:nucleus"/>
    <property type="evidence" value="ECO:0007669"/>
    <property type="project" value="UniProtKB-SubCell"/>
</dbReference>
<dbReference type="OMA" id="PNYRRIH"/>
<name>D8QED6_SCHCM</name>
<feature type="domain" description="Velvet" evidence="6">
    <location>
        <begin position="51"/>
        <end position="289"/>
    </location>
</feature>
<dbReference type="RefSeq" id="XP_003029052.1">
    <property type="nucleotide sequence ID" value="XM_003029006.1"/>
</dbReference>
<dbReference type="OrthoDB" id="5599552at2759"/>
<dbReference type="GeneID" id="9596933"/>
<keyword evidence="8" id="KW-1185">Reference proteome</keyword>
<comment type="subcellular location">
    <subcellularLocation>
        <location evidence="1">Nucleus</location>
    </subcellularLocation>
</comment>
<keyword evidence="2" id="KW-0805">Transcription regulation</keyword>
<feature type="region of interest" description="Disordered" evidence="5">
    <location>
        <begin position="288"/>
        <end position="310"/>
    </location>
</feature>
<accession>D8QED6</accession>
<evidence type="ECO:0000256" key="3">
    <source>
        <dbReference type="ARBA" id="ARBA00023163"/>
    </source>
</evidence>
<evidence type="ECO:0000313" key="8">
    <source>
        <dbReference type="Proteomes" id="UP000007431"/>
    </source>
</evidence>
<dbReference type="Proteomes" id="UP000007431">
    <property type="component" value="Unassembled WGS sequence"/>
</dbReference>
<dbReference type="InParanoid" id="D8QED6"/>
<dbReference type="Gene3D" id="2.60.40.3960">
    <property type="entry name" value="Velvet domain"/>
    <property type="match status" value="1"/>
</dbReference>
<dbReference type="InterPro" id="IPR037525">
    <property type="entry name" value="Velvet_dom"/>
</dbReference>
<keyword evidence="3" id="KW-0804">Transcription</keyword>
<dbReference type="InterPro" id="IPR021740">
    <property type="entry name" value="Velvet"/>
</dbReference>
<evidence type="ECO:0000256" key="5">
    <source>
        <dbReference type="SAM" id="MobiDB-lite"/>
    </source>
</evidence>
<protein>
    <recommendedName>
        <fullName evidence="6">Velvet domain-containing protein</fullName>
    </recommendedName>
</protein>
<dbReference type="VEuPathDB" id="FungiDB:SCHCODRAFT_02513108"/>
<reference evidence="7 8" key="1">
    <citation type="journal article" date="2010" name="Nat. Biotechnol.">
        <title>Genome sequence of the model mushroom Schizophyllum commune.</title>
        <authorList>
            <person name="Ohm R.A."/>
            <person name="de Jong J.F."/>
            <person name="Lugones L.G."/>
            <person name="Aerts A."/>
            <person name="Kothe E."/>
            <person name="Stajich J.E."/>
            <person name="de Vries R.P."/>
            <person name="Record E."/>
            <person name="Levasseur A."/>
            <person name="Baker S.E."/>
            <person name="Bartholomew K.A."/>
            <person name="Coutinho P.M."/>
            <person name="Erdmann S."/>
            <person name="Fowler T.J."/>
            <person name="Gathman A.C."/>
            <person name="Lombard V."/>
            <person name="Henrissat B."/>
            <person name="Knabe N."/>
            <person name="Kuees U."/>
            <person name="Lilly W.W."/>
            <person name="Lindquist E."/>
            <person name="Lucas S."/>
            <person name="Magnuson J.K."/>
            <person name="Piumi F."/>
            <person name="Raudaskoski M."/>
            <person name="Salamov A."/>
            <person name="Schmutz J."/>
            <person name="Schwarze F.W.M.R."/>
            <person name="vanKuyk P.A."/>
            <person name="Horton J.S."/>
            <person name="Grigoriev I.V."/>
            <person name="Woesten H.A.B."/>
        </authorList>
    </citation>
    <scope>NUCLEOTIDE SEQUENCE [LARGE SCALE GENOMIC DNA]</scope>
    <source>
        <strain evidence="8">H4-8 / FGSC 9210</strain>
    </source>
</reference>
<evidence type="ECO:0000313" key="7">
    <source>
        <dbReference type="EMBL" id="EFI94149.1"/>
    </source>
</evidence>
<evidence type="ECO:0000259" key="6">
    <source>
        <dbReference type="PROSITE" id="PS51821"/>
    </source>
</evidence>
<evidence type="ECO:0000256" key="4">
    <source>
        <dbReference type="ARBA" id="ARBA00023242"/>
    </source>
</evidence>
<dbReference type="HOGENOM" id="CLU_044751_0_0_1"/>
<evidence type="ECO:0000256" key="2">
    <source>
        <dbReference type="ARBA" id="ARBA00023015"/>
    </source>
</evidence>
<dbReference type="PANTHER" id="PTHR33572:SF3">
    <property type="entry name" value="VELVET COMPLEX SUBUNIT B"/>
    <property type="match status" value="1"/>
</dbReference>
<evidence type="ECO:0000256" key="1">
    <source>
        <dbReference type="ARBA" id="ARBA00004123"/>
    </source>
</evidence>
<keyword evidence="4" id="KW-0539">Nucleus</keyword>
<dbReference type="PANTHER" id="PTHR33572">
    <property type="entry name" value="SPORE DEVELOPMENT REGULATOR VOSA"/>
    <property type="match status" value="1"/>
</dbReference>
<gene>
    <name evidence="7" type="ORF">SCHCODRAFT_112219</name>
</gene>
<dbReference type="AlphaFoldDB" id="D8QED6"/>
<dbReference type="PROSITE" id="PS51821">
    <property type="entry name" value="VELVET"/>
    <property type="match status" value="1"/>
</dbReference>
<sequence length="310" mass="33592">MFSDQPYAYPRGNSAESAQENISSINYVAGSRQTGGPMPDLGTAYFTDVQSSVPTVYAEIQEIQQPLLGRKYASKDRRPLDPPPVVRLRVFEAVVPSPGSPYPVREITSTIDTSDYTCIARMYSARSPCIVPAPPPPSGGYLCQQQAPFPNHDLDTDVWPGPSGYANGPMTPPRLFHPTPQEDRDLTDKLVGGKVVTARTIELDGVQMSVFPFTDLSVQLEGEFYLQYSVFDLAGMCLIPGSMGGTSPCRASCTGGTFTMYPTKEAPTLPPSTKITKALYDAGIRVTYRKQPRTRRGGNSSSPSDTSSQG</sequence>
<proteinExistence type="predicted"/>
<organism evidence="8">
    <name type="scientific">Schizophyllum commune (strain H4-8 / FGSC 9210)</name>
    <name type="common">Split gill fungus</name>
    <dbReference type="NCBI Taxonomy" id="578458"/>
    <lineage>
        <taxon>Eukaryota</taxon>
        <taxon>Fungi</taxon>
        <taxon>Dikarya</taxon>
        <taxon>Basidiomycota</taxon>
        <taxon>Agaricomycotina</taxon>
        <taxon>Agaricomycetes</taxon>
        <taxon>Agaricomycetidae</taxon>
        <taxon>Agaricales</taxon>
        <taxon>Schizophyllaceae</taxon>
        <taxon>Schizophyllum</taxon>
    </lineage>
</organism>
<dbReference type="KEGG" id="scm:SCHCO_02513108"/>
<feature type="compositionally biased region" description="Low complexity" evidence="5">
    <location>
        <begin position="300"/>
        <end position="310"/>
    </location>
</feature>
<dbReference type="InterPro" id="IPR038491">
    <property type="entry name" value="Velvet_dom_sf"/>
</dbReference>
<dbReference type="EMBL" id="GL377310">
    <property type="protein sequence ID" value="EFI94149.1"/>
    <property type="molecule type" value="Genomic_DNA"/>
</dbReference>
<feature type="non-terminal residue" evidence="7">
    <location>
        <position position="310"/>
    </location>
</feature>